<proteinExistence type="predicted"/>
<dbReference type="InterPro" id="IPR038765">
    <property type="entry name" value="Papain-like_cys_pep_sf"/>
</dbReference>
<name>A0A813A426_9DINO</name>
<feature type="region of interest" description="Disordered" evidence="1">
    <location>
        <begin position="209"/>
        <end position="228"/>
    </location>
</feature>
<sequence>MIYLGVVLSYGQFELATAKHRCAQANQSFGQLRNVLRVNGVLSKAQRQKVYVTCVWPSLLYGISAVGVNHAALRTIQSTAAMHLRKLLRIHEKGWSNAGILQQADLVPLQHLQRRLDTQVGSLLNDTNRQTVAPLCRYHVQYVVSILAQRKVCINICIACTRTLSRKRLGTWQSLTKRITQGTCLRVKLAVGMGQSIDQLLEEIQAEEANDPPQPPAGDTKNEKHSSDAVDLRSIIENTPVTSVVQHSSALIANASKCLLCDQRLKQASRMKAHWQSSHATIWGRVRHHVLSEAQSLSAIMHRPCEFCGSKARSSKEHAKQCPMLFQVLSLQFMCKQSDVMSKDVDSKPVAPRKTEAAPKYKAFVSPMEVALNKGSRSQTKVTWTSTTTTTATAPNQVPSNAPLPIRTIAGMKQVRNNVGTIKQFFQPRQEPFSAPSTPPAEHVPWFLRLRLRNPDTMCYANAGILALLHVAGRRTTFPEELEFLRKVGHKAAERNIELHLPRMNGMRKIAPGWDFNPEQKDAAEFLHVAFNNMSTVQVIWDTRKNTADGIRLCTQGALPIPIPMPYTRGAVLLQELINRWSRGDDEVTALTTSAETLCVQLGRYHMPGKSFGIVDLPSYVQLPIFQDDSSVQWQRYEITGAVIHLGRKMDGDKEMEPRMEAHFFDKYWPSVQAAQSDQVRQVEAEEDADANKAAEARAAKSARFGPNKGTPGKGSSYGQSKDPDWNSWGNDLQDNSEIKTLRKEVKKLKEEMFALQKMALRHEDFGNCIKSELSWVMFLRLDMKASVVPSLYNMQQRWRELKESHPDQLTAPMRIDLVKSMFKEFS</sequence>
<evidence type="ECO:0000259" key="2">
    <source>
        <dbReference type="PROSITE" id="PS00028"/>
    </source>
</evidence>
<evidence type="ECO:0000313" key="4">
    <source>
        <dbReference type="Proteomes" id="UP000601435"/>
    </source>
</evidence>
<protein>
    <recommendedName>
        <fullName evidence="2">C2H2-type domain-containing protein</fullName>
    </recommendedName>
</protein>
<evidence type="ECO:0000313" key="3">
    <source>
        <dbReference type="EMBL" id="CAE7854043.1"/>
    </source>
</evidence>
<dbReference type="EMBL" id="CAJNJA010054955">
    <property type="protein sequence ID" value="CAE7854043.1"/>
    <property type="molecule type" value="Genomic_DNA"/>
</dbReference>
<comment type="caution">
    <text evidence="3">The sequence shown here is derived from an EMBL/GenBank/DDBJ whole genome shotgun (WGS) entry which is preliminary data.</text>
</comment>
<organism evidence="3 4">
    <name type="scientific">Symbiodinium necroappetens</name>
    <dbReference type="NCBI Taxonomy" id="1628268"/>
    <lineage>
        <taxon>Eukaryota</taxon>
        <taxon>Sar</taxon>
        <taxon>Alveolata</taxon>
        <taxon>Dinophyceae</taxon>
        <taxon>Suessiales</taxon>
        <taxon>Symbiodiniaceae</taxon>
        <taxon>Symbiodinium</taxon>
    </lineage>
</organism>
<reference evidence="3" key="1">
    <citation type="submission" date="2021-02" db="EMBL/GenBank/DDBJ databases">
        <authorList>
            <person name="Dougan E. K."/>
            <person name="Rhodes N."/>
            <person name="Thang M."/>
            <person name="Chan C."/>
        </authorList>
    </citation>
    <scope>NUCLEOTIDE SEQUENCE</scope>
</reference>
<feature type="non-terminal residue" evidence="3">
    <location>
        <position position="1"/>
    </location>
</feature>
<dbReference type="Proteomes" id="UP000601435">
    <property type="component" value="Unassembled WGS sequence"/>
</dbReference>
<dbReference type="SUPFAM" id="SSF54001">
    <property type="entry name" value="Cysteine proteinases"/>
    <property type="match status" value="1"/>
</dbReference>
<feature type="compositionally biased region" description="Basic and acidic residues" evidence="1">
    <location>
        <begin position="690"/>
        <end position="699"/>
    </location>
</feature>
<dbReference type="AlphaFoldDB" id="A0A813A426"/>
<keyword evidence="4" id="KW-1185">Reference proteome</keyword>
<gene>
    <name evidence="3" type="ORF">SNEC2469_LOCUS26711</name>
</gene>
<accession>A0A813A426</accession>
<feature type="region of interest" description="Disordered" evidence="1">
    <location>
        <begin position="678"/>
        <end position="733"/>
    </location>
</feature>
<dbReference type="PROSITE" id="PS00028">
    <property type="entry name" value="ZINC_FINGER_C2H2_1"/>
    <property type="match status" value="1"/>
</dbReference>
<evidence type="ECO:0000256" key="1">
    <source>
        <dbReference type="SAM" id="MobiDB-lite"/>
    </source>
</evidence>
<dbReference type="InterPro" id="IPR013087">
    <property type="entry name" value="Znf_C2H2_type"/>
</dbReference>
<dbReference type="OrthoDB" id="447327at2759"/>
<feature type="domain" description="C2H2-type" evidence="2">
    <location>
        <begin position="258"/>
        <end position="279"/>
    </location>
</feature>